<feature type="transmembrane region" description="Helical" evidence="1">
    <location>
        <begin position="384"/>
        <end position="405"/>
    </location>
</feature>
<evidence type="ECO:0000313" key="2">
    <source>
        <dbReference type="EMBL" id="QEH95447.1"/>
    </source>
</evidence>
<dbReference type="AlphaFoldDB" id="A0AAP9JGP4"/>
<keyword evidence="1" id="KW-0812">Transmembrane</keyword>
<dbReference type="Proteomes" id="UP000323560">
    <property type="component" value="Chromosome"/>
</dbReference>
<evidence type="ECO:0000313" key="3">
    <source>
        <dbReference type="Proteomes" id="UP000323560"/>
    </source>
</evidence>
<gene>
    <name evidence="2" type="ORF">FXF46_03635</name>
</gene>
<feature type="transmembrane region" description="Helical" evidence="1">
    <location>
        <begin position="437"/>
        <end position="455"/>
    </location>
</feature>
<feature type="transmembrane region" description="Helical" evidence="1">
    <location>
        <begin position="31"/>
        <end position="54"/>
    </location>
</feature>
<sequence length="469" mass="51468">MASLRLSPLEWSDLRRALGLYFTATFLRSNYMLLMLACWVVAAAVTLWNIHALLRHETLAQALSHANIFNAILVIMFAQNVLQLHANNQIGGSQAPSIPGLALAEARAASIVASVTILGFAGLTSLLPVPFHDALFFVLFNAIPYAVQWYAPPREQSGKKRVAILFFGIALMVGQFALLLVSDAAYWMLTRPAVLTIPASIILFIGLIGSILSLPNRLHDSKSLAPAANEQPLPVESTRSGPVGPSAQKPLTPYQLRQMLLAPTAPVTFRTDILISLILIPVFLSVFAIIEVFLSHRSFSAAWVKSVGTGCVMLVIGDKWLLDRQHWPLLLVTGRFGSRLKFVQAVFKAKLSRMLIVTPIRVLSLVVPYAFLKPLFPADAFYDALDLIVLAVGMTLCSALPFLLLRSPAKSIVFAFNLAPVLLIQLCSPFLLSLRHAAYLAITALVLGLLSYVFAPYRISRSDWPYENE</sequence>
<dbReference type="RefSeq" id="WP_148619669.1">
    <property type="nucleotide sequence ID" value="NZ_CP043043.1"/>
</dbReference>
<feature type="transmembrane region" description="Helical" evidence="1">
    <location>
        <begin position="106"/>
        <end position="127"/>
    </location>
</feature>
<protein>
    <submittedName>
        <fullName evidence="2">ABC transporter permease</fullName>
    </submittedName>
</protein>
<accession>A0AAP9JGP4</accession>
<dbReference type="EMBL" id="CP043043">
    <property type="protein sequence ID" value="QEH95447.1"/>
    <property type="molecule type" value="Genomic_DNA"/>
</dbReference>
<feature type="transmembrane region" description="Helical" evidence="1">
    <location>
        <begin position="354"/>
        <end position="372"/>
    </location>
</feature>
<name>A0AAP9JGP4_GLUTH</name>
<feature type="transmembrane region" description="Helical" evidence="1">
    <location>
        <begin position="193"/>
        <end position="214"/>
    </location>
</feature>
<organism evidence="2 3">
    <name type="scientific">Gluconobacter thailandicus</name>
    <dbReference type="NCBI Taxonomy" id="257438"/>
    <lineage>
        <taxon>Bacteria</taxon>
        <taxon>Pseudomonadati</taxon>
        <taxon>Pseudomonadota</taxon>
        <taxon>Alphaproteobacteria</taxon>
        <taxon>Acetobacterales</taxon>
        <taxon>Acetobacteraceae</taxon>
        <taxon>Gluconobacter</taxon>
    </lineage>
</organism>
<keyword evidence="1" id="KW-0472">Membrane</keyword>
<keyword evidence="1" id="KW-1133">Transmembrane helix</keyword>
<evidence type="ECO:0000256" key="1">
    <source>
        <dbReference type="SAM" id="Phobius"/>
    </source>
</evidence>
<dbReference type="KEGG" id="gti:FXF46_03635"/>
<feature type="transmembrane region" description="Helical" evidence="1">
    <location>
        <begin position="412"/>
        <end position="431"/>
    </location>
</feature>
<proteinExistence type="predicted"/>
<feature type="transmembrane region" description="Helical" evidence="1">
    <location>
        <begin position="163"/>
        <end position="181"/>
    </location>
</feature>
<feature type="transmembrane region" description="Helical" evidence="1">
    <location>
        <begin position="273"/>
        <end position="294"/>
    </location>
</feature>
<reference evidence="2 3" key="1">
    <citation type="submission" date="2019-08" db="EMBL/GenBank/DDBJ databases">
        <title>Gluconobacter frateurii HD924 genome.</title>
        <authorList>
            <person name="Liu Y."/>
            <person name="Zhang P."/>
        </authorList>
    </citation>
    <scope>NUCLEOTIDE SEQUENCE [LARGE SCALE GENOMIC DNA]</scope>
    <source>
        <strain evidence="2 3">HD924</strain>
    </source>
</reference>
<feature type="transmembrane region" description="Helical" evidence="1">
    <location>
        <begin position="66"/>
        <end position="86"/>
    </location>
</feature>
<feature type="transmembrane region" description="Helical" evidence="1">
    <location>
        <begin position="134"/>
        <end position="151"/>
    </location>
</feature>